<evidence type="ECO:0000313" key="12">
    <source>
        <dbReference type="EMBL" id="CAH2350724.1"/>
    </source>
</evidence>
<gene>
    <name evidence="12" type="ORF">CLIB1423_02S03708</name>
</gene>
<keyword evidence="2" id="KW-0408">Iron</keyword>
<organism evidence="12 13">
    <name type="scientific">[Candida] railenensis</name>
    <dbReference type="NCBI Taxonomy" id="45579"/>
    <lineage>
        <taxon>Eukaryota</taxon>
        <taxon>Fungi</taxon>
        <taxon>Dikarya</taxon>
        <taxon>Ascomycota</taxon>
        <taxon>Saccharomycotina</taxon>
        <taxon>Pichiomycetes</taxon>
        <taxon>Debaryomycetaceae</taxon>
        <taxon>Kurtzmaniella</taxon>
    </lineage>
</organism>
<dbReference type="EMBL" id="CAKXYY010000002">
    <property type="protein sequence ID" value="CAH2350724.1"/>
    <property type="molecule type" value="Genomic_DNA"/>
</dbReference>
<keyword evidence="2" id="KW-0813">Transport</keyword>
<evidence type="ECO:0000256" key="3">
    <source>
        <dbReference type="ARBA" id="ARBA00022723"/>
    </source>
</evidence>
<keyword evidence="4 8" id="KW-0732">Signal</keyword>
<comment type="similarity">
    <text evidence="1">Belongs to the multicopper oxidase family.</text>
</comment>
<comment type="caution">
    <text evidence="12">The sequence shown here is derived from an EMBL/GenBank/DDBJ whole genome shotgun (WGS) entry which is preliminary data.</text>
</comment>
<sequence length="604" mass="68226">MGLSTLSKLFVSVCLISGSYAYTLPMDDILAYAKEDTIFKEHTLSITRNYVNPDGIFKSGLRINGQSPGPCIQGDENDWVRVTVNNNSPVAITIHFHGILQRGTPWADGVSGVTQNPIFPGESYIYEFQVKDQYGFTWYHAHHRGYSTDGVYGPMNFVPSPKRERPYHLITNDTSDIETLLELEKDPIPLIGDDSFKWDMDSIISRMFDYGVDPLCIQSILINGKGRKVCHDPEVFERLRNKNGTSQNVRNGEFDSWGCMKMENGYTNATNFSGLEIPGYYETCDSTFTEQFEHHSNTDWYYFNLLNAGGQFTKAFSIDGHQLWVVAIDGIFVNPQIGHQIILPVGSRVTIVVKAKRGIFPMRFAAALTPQFIEGVGYLVNHMENGTRNDTLPTIFQDLDGRLISENYTSIWPKNTAPFDESARYNLGTRPADHTFNLHLNRTGMITFSLFPDGELLPHNFEHDKPLLYNFSQQSYGKWALRDNIKTGDIVDIIINNSNAMGHPIHLHGHLFYLLSHDNSNAFIHNSVEDAVQHGYTAFNDNPPLFDITYIPPRGHSVIRFVADNPGIWLIHCHNLGHLLGGMGAVIFEDEESLNQLMKSRTIS</sequence>
<evidence type="ECO:0000256" key="2">
    <source>
        <dbReference type="ARBA" id="ARBA00022496"/>
    </source>
</evidence>
<dbReference type="CDD" id="cd13850">
    <property type="entry name" value="CuRO_1_Abr2_like"/>
    <property type="match status" value="1"/>
</dbReference>
<keyword evidence="5" id="KW-0560">Oxidoreductase</keyword>
<dbReference type="Pfam" id="PF00394">
    <property type="entry name" value="Cu-oxidase"/>
    <property type="match status" value="1"/>
</dbReference>
<dbReference type="InterPro" id="IPR011706">
    <property type="entry name" value="Cu-oxidase_C"/>
</dbReference>
<evidence type="ECO:0000259" key="10">
    <source>
        <dbReference type="Pfam" id="PF07731"/>
    </source>
</evidence>
<evidence type="ECO:0000256" key="1">
    <source>
        <dbReference type="ARBA" id="ARBA00010609"/>
    </source>
</evidence>
<dbReference type="InterPro" id="IPR045087">
    <property type="entry name" value="Cu-oxidase_fam"/>
</dbReference>
<dbReference type="InterPro" id="IPR033138">
    <property type="entry name" value="Cu_oxidase_CS"/>
</dbReference>
<evidence type="ECO:0000256" key="8">
    <source>
        <dbReference type="SAM" id="SignalP"/>
    </source>
</evidence>
<dbReference type="Proteomes" id="UP000837801">
    <property type="component" value="Unassembled WGS sequence"/>
</dbReference>
<dbReference type="GO" id="GO:0016491">
    <property type="term" value="F:oxidoreductase activity"/>
    <property type="evidence" value="ECO:0007669"/>
    <property type="project" value="UniProtKB-KW"/>
</dbReference>
<keyword evidence="3" id="KW-0479">Metal-binding</keyword>
<feature type="domain" description="Plastocyanin-like" evidence="9">
    <location>
        <begin position="197"/>
        <end position="364"/>
    </location>
</feature>
<feature type="domain" description="Plastocyanin-like" evidence="10">
    <location>
        <begin position="484"/>
        <end position="591"/>
    </location>
</feature>
<feature type="domain" description="Plastocyanin-like" evidence="11">
    <location>
        <begin position="46"/>
        <end position="157"/>
    </location>
</feature>
<keyword evidence="2" id="KW-0406">Ion transport</keyword>
<dbReference type="AlphaFoldDB" id="A0A9P0QL83"/>
<evidence type="ECO:0000256" key="5">
    <source>
        <dbReference type="ARBA" id="ARBA00023002"/>
    </source>
</evidence>
<dbReference type="SUPFAM" id="SSF49503">
    <property type="entry name" value="Cupredoxins"/>
    <property type="match status" value="3"/>
</dbReference>
<evidence type="ECO:0000259" key="11">
    <source>
        <dbReference type="Pfam" id="PF07732"/>
    </source>
</evidence>
<dbReference type="InterPro" id="IPR002355">
    <property type="entry name" value="Cu_oxidase_Cu_BS"/>
</dbReference>
<dbReference type="PROSITE" id="PS00080">
    <property type="entry name" value="MULTICOPPER_OXIDASE2"/>
    <property type="match status" value="1"/>
</dbReference>
<evidence type="ECO:0000256" key="4">
    <source>
        <dbReference type="ARBA" id="ARBA00022729"/>
    </source>
</evidence>
<proteinExistence type="inferred from homology"/>
<dbReference type="GO" id="GO:0006826">
    <property type="term" value="P:iron ion transport"/>
    <property type="evidence" value="ECO:0007669"/>
    <property type="project" value="UniProtKB-KW"/>
</dbReference>
<dbReference type="PROSITE" id="PS00079">
    <property type="entry name" value="MULTICOPPER_OXIDASE1"/>
    <property type="match status" value="1"/>
</dbReference>
<accession>A0A9P0QL83</accession>
<dbReference type="PANTHER" id="PTHR11709:SF488">
    <property type="entry name" value="LACCASE-RELATED"/>
    <property type="match status" value="1"/>
</dbReference>
<evidence type="ECO:0000256" key="7">
    <source>
        <dbReference type="ARBA" id="ARBA00023180"/>
    </source>
</evidence>
<dbReference type="OrthoDB" id="2121828at2759"/>
<keyword evidence="2" id="KW-0410">Iron transport</keyword>
<evidence type="ECO:0000259" key="9">
    <source>
        <dbReference type="Pfam" id="PF00394"/>
    </source>
</evidence>
<dbReference type="Pfam" id="PF07732">
    <property type="entry name" value="Cu-oxidase_3"/>
    <property type="match status" value="1"/>
</dbReference>
<dbReference type="GO" id="GO:0005507">
    <property type="term" value="F:copper ion binding"/>
    <property type="evidence" value="ECO:0007669"/>
    <property type="project" value="InterPro"/>
</dbReference>
<name>A0A9P0QL83_9ASCO</name>
<dbReference type="InterPro" id="IPR001117">
    <property type="entry name" value="Cu-oxidase_2nd"/>
</dbReference>
<keyword evidence="7" id="KW-0325">Glycoprotein</keyword>
<dbReference type="PANTHER" id="PTHR11709">
    <property type="entry name" value="MULTI-COPPER OXIDASE"/>
    <property type="match status" value="1"/>
</dbReference>
<evidence type="ECO:0000313" key="13">
    <source>
        <dbReference type="Proteomes" id="UP000837801"/>
    </source>
</evidence>
<dbReference type="InterPro" id="IPR011707">
    <property type="entry name" value="Cu-oxidase-like_N"/>
</dbReference>
<dbReference type="Gene3D" id="2.60.40.420">
    <property type="entry name" value="Cupredoxins - blue copper proteins"/>
    <property type="match status" value="3"/>
</dbReference>
<keyword evidence="13" id="KW-1185">Reference proteome</keyword>
<dbReference type="InterPro" id="IPR008972">
    <property type="entry name" value="Cupredoxin"/>
</dbReference>
<feature type="chain" id="PRO_5040381087" evidence="8">
    <location>
        <begin position="22"/>
        <end position="604"/>
    </location>
</feature>
<protein>
    <submittedName>
        <fullName evidence="12">Laccase Abr2p</fullName>
    </submittedName>
</protein>
<dbReference type="Pfam" id="PF07731">
    <property type="entry name" value="Cu-oxidase_2"/>
    <property type="match status" value="1"/>
</dbReference>
<keyword evidence="6" id="KW-0186">Copper</keyword>
<feature type="signal peptide" evidence="8">
    <location>
        <begin position="1"/>
        <end position="21"/>
    </location>
</feature>
<reference evidence="12" key="1">
    <citation type="submission" date="2022-03" db="EMBL/GenBank/DDBJ databases">
        <authorList>
            <person name="Legras J.-L."/>
            <person name="Devillers H."/>
            <person name="Grondin C."/>
        </authorList>
    </citation>
    <scope>NUCLEOTIDE SEQUENCE</scope>
    <source>
        <strain evidence="12">CLIB 1423</strain>
    </source>
</reference>
<evidence type="ECO:0000256" key="6">
    <source>
        <dbReference type="ARBA" id="ARBA00023008"/>
    </source>
</evidence>